<comment type="similarity">
    <text evidence="1">Belongs to the peptidase C1 family.</text>
</comment>
<dbReference type="InterPro" id="IPR039417">
    <property type="entry name" value="Peptidase_C1A_papain-like"/>
</dbReference>
<evidence type="ECO:0000256" key="2">
    <source>
        <dbReference type="ARBA" id="ARBA00022670"/>
    </source>
</evidence>
<evidence type="ECO:0000313" key="7">
    <source>
        <dbReference type="EMBL" id="KAG5677076.1"/>
    </source>
</evidence>
<dbReference type="SUPFAM" id="SSF54001">
    <property type="entry name" value="Cysteine proteinases"/>
    <property type="match status" value="1"/>
</dbReference>
<evidence type="ECO:0000259" key="6">
    <source>
        <dbReference type="SMART" id="SM00645"/>
    </source>
</evidence>
<dbReference type="GO" id="GO:0008234">
    <property type="term" value="F:cysteine-type peptidase activity"/>
    <property type="evidence" value="ECO:0007669"/>
    <property type="project" value="UniProtKB-KW"/>
</dbReference>
<dbReference type="SMART" id="SM00645">
    <property type="entry name" value="Pept_C1"/>
    <property type="match status" value="1"/>
</dbReference>
<evidence type="ECO:0000313" key="8">
    <source>
        <dbReference type="Proteomes" id="UP001107558"/>
    </source>
</evidence>
<dbReference type="EMBL" id="JADBJN010000002">
    <property type="protein sequence ID" value="KAG5677076.1"/>
    <property type="molecule type" value="Genomic_DNA"/>
</dbReference>
<dbReference type="InterPro" id="IPR000668">
    <property type="entry name" value="Peptidase_C1A_C"/>
</dbReference>
<keyword evidence="3" id="KW-0378">Hydrolase</keyword>
<dbReference type="InterPro" id="IPR038765">
    <property type="entry name" value="Papain-like_cys_pep_sf"/>
</dbReference>
<name>A0A9J6C4H3_POLVA</name>
<protein>
    <recommendedName>
        <fullName evidence="6">Peptidase C1A papain C-terminal domain-containing protein</fullName>
    </recommendedName>
</protein>
<dbReference type="AlphaFoldDB" id="A0A9J6C4H3"/>
<keyword evidence="5" id="KW-0732">Signal</keyword>
<feature type="signal peptide" evidence="5">
    <location>
        <begin position="1"/>
        <end position="19"/>
    </location>
</feature>
<keyword evidence="2" id="KW-0645">Protease</keyword>
<evidence type="ECO:0000256" key="1">
    <source>
        <dbReference type="ARBA" id="ARBA00008455"/>
    </source>
</evidence>
<evidence type="ECO:0000256" key="5">
    <source>
        <dbReference type="SAM" id="SignalP"/>
    </source>
</evidence>
<proteinExistence type="inferred from homology"/>
<keyword evidence="4" id="KW-0788">Thiol protease</keyword>
<evidence type="ECO:0000256" key="4">
    <source>
        <dbReference type="ARBA" id="ARBA00022807"/>
    </source>
</evidence>
<dbReference type="InterPro" id="IPR013128">
    <property type="entry name" value="Peptidase_C1A"/>
</dbReference>
<dbReference type="PROSITE" id="PS00640">
    <property type="entry name" value="THIOL_PROTEASE_ASN"/>
    <property type="match status" value="1"/>
</dbReference>
<dbReference type="Proteomes" id="UP001107558">
    <property type="component" value="Chromosome 2"/>
</dbReference>
<evidence type="ECO:0000256" key="3">
    <source>
        <dbReference type="ARBA" id="ARBA00022801"/>
    </source>
</evidence>
<dbReference type="GO" id="GO:0006508">
    <property type="term" value="P:proteolysis"/>
    <property type="evidence" value="ECO:0007669"/>
    <property type="project" value="UniProtKB-KW"/>
</dbReference>
<feature type="domain" description="Peptidase C1A papain C-terminal" evidence="6">
    <location>
        <begin position="130"/>
        <end position="347"/>
    </location>
</feature>
<sequence length="376" mass="43698">MRLGVIFCFLSLTIYLTNSEKYYKEPKQFSLLKDYESFLDEHRDYKENDLRYKNVTFLKLSQANFLRMKKEIEAHHSAYRLNLTTFDRKLQRWSDLSKVEKMRILCGTKLPRRARAATTNAAYLRILKALPKVPNGTQVNNCHFPNPIPDQQTCGCCWAWSCVQVVEHQLMMLKKQRVQLSVQQLLDCDTSNDACDGGWPTNGFRHMEIFGMTNAAEYSYQQMHQPVCKRAFYRKLLSPNYIAQQMEIEFKGDEESMKKLIMRIGVAVVAMHADEEFLSITKGFYINDSCPKNDPNHAMVICGFGTDENGEYWLIRNSWGSSWGEYGYVKIKMGNTCGVASFAMWPIIIGERSLNPLTGEVEDKFFEKNDEEYLRQ</sequence>
<dbReference type="Gene3D" id="3.90.70.10">
    <property type="entry name" value="Cysteine proteinases"/>
    <property type="match status" value="1"/>
</dbReference>
<dbReference type="InterPro" id="IPR000169">
    <property type="entry name" value="Pept_cys_AS"/>
</dbReference>
<dbReference type="PRINTS" id="PR00705">
    <property type="entry name" value="PAPAIN"/>
</dbReference>
<feature type="chain" id="PRO_5039901369" description="Peptidase C1A papain C-terminal domain-containing protein" evidence="5">
    <location>
        <begin position="20"/>
        <end position="376"/>
    </location>
</feature>
<organism evidence="7 8">
    <name type="scientific">Polypedilum vanderplanki</name>
    <name type="common">Sleeping chironomid midge</name>
    <dbReference type="NCBI Taxonomy" id="319348"/>
    <lineage>
        <taxon>Eukaryota</taxon>
        <taxon>Metazoa</taxon>
        <taxon>Ecdysozoa</taxon>
        <taxon>Arthropoda</taxon>
        <taxon>Hexapoda</taxon>
        <taxon>Insecta</taxon>
        <taxon>Pterygota</taxon>
        <taxon>Neoptera</taxon>
        <taxon>Endopterygota</taxon>
        <taxon>Diptera</taxon>
        <taxon>Nematocera</taxon>
        <taxon>Chironomoidea</taxon>
        <taxon>Chironomidae</taxon>
        <taxon>Chironominae</taxon>
        <taxon>Polypedilum</taxon>
        <taxon>Polypedilum</taxon>
    </lineage>
</organism>
<keyword evidence="8" id="KW-1185">Reference proteome</keyword>
<dbReference type="OrthoDB" id="190265at2759"/>
<comment type="caution">
    <text evidence="7">The sequence shown here is derived from an EMBL/GenBank/DDBJ whole genome shotgun (WGS) entry which is preliminary data.</text>
</comment>
<reference evidence="7" key="1">
    <citation type="submission" date="2021-03" db="EMBL/GenBank/DDBJ databases">
        <title>Chromosome level genome of the anhydrobiotic midge Polypedilum vanderplanki.</title>
        <authorList>
            <person name="Yoshida Y."/>
            <person name="Kikawada T."/>
            <person name="Gusev O."/>
        </authorList>
    </citation>
    <scope>NUCLEOTIDE SEQUENCE</scope>
    <source>
        <strain evidence="7">NIAS01</strain>
        <tissue evidence="7">Whole body or cell culture</tissue>
    </source>
</reference>
<dbReference type="PROSITE" id="PS00139">
    <property type="entry name" value="THIOL_PROTEASE_CYS"/>
    <property type="match status" value="1"/>
</dbReference>
<dbReference type="PANTHER" id="PTHR12411">
    <property type="entry name" value="CYSTEINE PROTEASE FAMILY C1-RELATED"/>
    <property type="match status" value="1"/>
</dbReference>
<dbReference type="CDD" id="cd02248">
    <property type="entry name" value="Peptidase_C1A"/>
    <property type="match status" value="1"/>
</dbReference>
<dbReference type="Pfam" id="PF00112">
    <property type="entry name" value="Peptidase_C1"/>
    <property type="match status" value="1"/>
</dbReference>
<accession>A0A9J6C4H3</accession>
<dbReference type="InterPro" id="IPR025661">
    <property type="entry name" value="Pept_asp_AS"/>
</dbReference>
<gene>
    <name evidence="7" type="ORF">PVAND_006860</name>
</gene>